<feature type="compositionally biased region" description="Pro residues" evidence="1">
    <location>
        <begin position="14"/>
        <end position="24"/>
    </location>
</feature>
<proteinExistence type="predicted"/>
<dbReference type="AlphaFoldDB" id="A0A9K3CSQ9"/>
<evidence type="ECO:0000313" key="3">
    <source>
        <dbReference type="Proteomes" id="UP000265618"/>
    </source>
</evidence>
<comment type="caution">
    <text evidence="2">The sequence shown here is derived from an EMBL/GenBank/DDBJ whole genome shotgun (WGS) entry which is preliminary data.</text>
</comment>
<dbReference type="Proteomes" id="UP000265618">
    <property type="component" value="Unassembled WGS sequence"/>
</dbReference>
<evidence type="ECO:0000256" key="1">
    <source>
        <dbReference type="SAM" id="MobiDB-lite"/>
    </source>
</evidence>
<accession>A0A9K3CSQ9</accession>
<sequence>MSPQAFPTDETPQPESPHSPPSPIPAREIGFEGLPHHEFRAFLTGVAGGMVAKNIMSMGVTPAVLSSMSAQDMTAFGMSLSDADLLVSRVQAVSEGVAQGHTVRDTK</sequence>
<evidence type="ECO:0000313" key="2">
    <source>
        <dbReference type="EMBL" id="GIQ82629.1"/>
    </source>
</evidence>
<protein>
    <submittedName>
        <fullName evidence="2">Uncharacterized protein</fullName>
    </submittedName>
</protein>
<keyword evidence="3" id="KW-1185">Reference proteome</keyword>
<organism evidence="2 3">
    <name type="scientific">Kipferlia bialata</name>
    <dbReference type="NCBI Taxonomy" id="797122"/>
    <lineage>
        <taxon>Eukaryota</taxon>
        <taxon>Metamonada</taxon>
        <taxon>Carpediemonas-like organisms</taxon>
        <taxon>Kipferlia</taxon>
    </lineage>
</organism>
<feature type="region of interest" description="Disordered" evidence="1">
    <location>
        <begin position="1"/>
        <end position="29"/>
    </location>
</feature>
<name>A0A9K3CSQ9_9EUKA</name>
<gene>
    <name evidence="2" type="ORF">KIPB_003797</name>
</gene>
<reference evidence="2 3" key="1">
    <citation type="journal article" date="2018" name="PLoS ONE">
        <title>The draft genome of Kipferlia bialata reveals reductive genome evolution in fornicate parasites.</title>
        <authorList>
            <person name="Tanifuji G."/>
            <person name="Takabayashi S."/>
            <person name="Kume K."/>
            <person name="Takagi M."/>
            <person name="Nakayama T."/>
            <person name="Kamikawa R."/>
            <person name="Inagaki Y."/>
            <person name="Hashimoto T."/>
        </authorList>
    </citation>
    <scope>NUCLEOTIDE SEQUENCE [LARGE SCALE GENOMIC DNA]</scope>
    <source>
        <strain evidence="2">NY0173</strain>
    </source>
</reference>
<dbReference type="EMBL" id="BDIP01000761">
    <property type="protein sequence ID" value="GIQ82629.1"/>
    <property type="molecule type" value="Genomic_DNA"/>
</dbReference>